<accession>A0A178MQ31</accession>
<dbReference type="InterPro" id="IPR036909">
    <property type="entry name" value="Cyt_c-like_dom_sf"/>
</dbReference>
<comment type="caution">
    <text evidence="7">The sequence shown here is derived from an EMBL/GenBank/DDBJ whole genome shotgun (WGS) entry which is preliminary data.</text>
</comment>
<dbReference type="GO" id="GO:0046872">
    <property type="term" value="F:metal ion binding"/>
    <property type="evidence" value="ECO:0007669"/>
    <property type="project" value="UniProtKB-KW"/>
</dbReference>
<name>A0A178MQ31_9PROT</name>
<evidence type="ECO:0000256" key="5">
    <source>
        <dbReference type="SAM" id="SignalP"/>
    </source>
</evidence>
<dbReference type="RefSeq" id="WP_068491797.1">
    <property type="nucleotide sequence ID" value="NZ_LWQT01000048.1"/>
</dbReference>
<evidence type="ECO:0000256" key="2">
    <source>
        <dbReference type="ARBA" id="ARBA00022723"/>
    </source>
</evidence>
<evidence type="ECO:0000259" key="6">
    <source>
        <dbReference type="PROSITE" id="PS51007"/>
    </source>
</evidence>
<gene>
    <name evidence="7" type="ORF">A6A04_16790</name>
</gene>
<feature type="domain" description="Cytochrome c" evidence="6">
    <location>
        <begin position="17"/>
        <end position="105"/>
    </location>
</feature>
<keyword evidence="2 4" id="KW-0479">Metal-binding</keyword>
<organism evidence="7 8">
    <name type="scientific">Paramagnetospirillum marisnigri</name>
    <dbReference type="NCBI Taxonomy" id="1285242"/>
    <lineage>
        <taxon>Bacteria</taxon>
        <taxon>Pseudomonadati</taxon>
        <taxon>Pseudomonadota</taxon>
        <taxon>Alphaproteobacteria</taxon>
        <taxon>Rhodospirillales</taxon>
        <taxon>Magnetospirillaceae</taxon>
        <taxon>Paramagnetospirillum</taxon>
    </lineage>
</organism>
<dbReference type="Pfam" id="PF13442">
    <property type="entry name" value="Cytochrome_CBB3"/>
    <property type="match status" value="1"/>
</dbReference>
<dbReference type="GO" id="GO:0020037">
    <property type="term" value="F:heme binding"/>
    <property type="evidence" value="ECO:0007669"/>
    <property type="project" value="InterPro"/>
</dbReference>
<evidence type="ECO:0000313" key="8">
    <source>
        <dbReference type="Proteomes" id="UP000078428"/>
    </source>
</evidence>
<dbReference type="STRING" id="1285242.A6A04_16790"/>
<feature type="signal peptide" evidence="5">
    <location>
        <begin position="1"/>
        <end position="22"/>
    </location>
</feature>
<keyword evidence="5" id="KW-0732">Signal</keyword>
<dbReference type="Gene3D" id="1.10.760.10">
    <property type="entry name" value="Cytochrome c-like domain"/>
    <property type="match status" value="1"/>
</dbReference>
<keyword evidence="1 4" id="KW-0349">Heme</keyword>
<dbReference type="OrthoDB" id="8689082at2"/>
<evidence type="ECO:0000313" key="7">
    <source>
        <dbReference type="EMBL" id="OAN51086.1"/>
    </source>
</evidence>
<dbReference type="Proteomes" id="UP000078428">
    <property type="component" value="Unassembled WGS sequence"/>
</dbReference>
<protein>
    <submittedName>
        <fullName evidence="7">Cytochrome C556</fullName>
    </submittedName>
</protein>
<reference evidence="7 8" key="1">
    <citation type="submission" date="2016-04" db="EMBL/GenBank/DDBJ databases">
        <title>Draft genome sequence of freshwater magnetotactic bacteria Magnetospirillum marisnigri SP-1 and Magnetospirillum moscoviense BB-1.</title>
        <authorList>
            <person name="Koziaeva V."/>
            <person name="Dziuba M.V."/>
            <person name="Ivanov T.M."/>
            <person name="Kuznetsov B."/>
            <person name="Grouzdev D.S."/>
        </authorList>
    </citation>
    <scope>NUCLEOTIDE SEQUENCE [LARGE SCALE GENOMIC DNA]</scope>
    <source>
        <strain evidence="7 8">SP-1</strain>
    </source>
</reference>
<evidence type="ECO:0000256" key="3">
    <source>
        <dbReference type="ARBA" id="ARBA00023004"/>
    </source>
</evidence>
<dbReference type="AlphaFoldDB" id="A0A178MQ31"/>
<proteinExistence type="predicted"/>
<evidence type="ECO:0000256" key="1">
    <source>
        <dbReference type="ARBA" id="ARBA00022617"/>
    </source>
</evidence>
<dbReference type="EMBL" id="LWQT01000048">
    <property type="protein sequence ID" value="OAN51086.1"/>
    <property type="molecule type" value="Genomic_DNA"/>
</dbReference>
<keyword evidence="8" id="KW-1185">Reference proteome</keyword>
<feature type="chain" id="PRO_5008092135" evidence="5">
    <location>
        <begin position="23"/>
        <end position="106"/>
    </location>
</feature>
<dbReference type="GO" id="GO:0009055">
    <property type="term" value="F:electron transfer activity"/>
    <property type="evidence" value="ECO:0007669"/>
    <property type="project" value="InterPro"/>
</dbReference>
<dbReference type="PROSITE" id="PS51007">
    <property type="entry name" value="CYTC"/>
    <property type="match status" value="1"/>
</dbReference>
<evidence type="ECO:0000256" key="4">
    <source>
        <dbReference type="PROSITE-ProRule" id="PRU00433"/>
    </source>
</evidence>
<keyword evidence="3 4" id="KW-0408">Iron</keyword>
<dbReference type="InterPro" id="IPR009056">
    <property type="entry name" value="Cyt_c-like_dom"/>
</dbReference>
<sequence>MRPGIAFVVVMGLVASATVATAEPVASRRDQLRDMVAQDCGSCHGMTRKGGLGSPLLPELLAQYPAEGLIETILDGRPGTPMPPWKSMLSRDDAAWMVAYLLGEVK</sequence>
<dbReference type="SUPFAM" id="SSF46626">
    <property type="entry name" value="Cytochrome c"/>
    <property type="match status" value="1"/>
</dbReference>